<organism evidence="2 3">
    <name type="scientific">Marinobacterium iners DSM 11526</name>
    <dbReference type="NCBI Taxonomy" id="1122198"/>
    <lineage>
        <taxon>Bacteria</taxon>
        <taxon>Pseudomonadati</taxon>
        <taxon>Pseudomonadota</taxon>
        <taxon>Gammaproteobacteria</taxon>
        <taxon>Oceanospirillales</taxon>
        <taxon>Oceanospirillaceae</taxon>
        <taxon>Marinobacterium</taxon>
    </lineage>
</organism>
<proteinExistence type="predicted"/>
<dbReference type="STRING" id="1122198.SAMN02745729_11227"/>
<accession>A0A1H4FP13</accession>
<dbReference type="Proteomes" id="UP000242469">
    <property type="component" value="Unassembled WGS sequence"/>
</dbReference>
<sequence>MSEVKQQAISRFPVPELSDMPEDIRERILAVQEKAGFVPNVFLVLAHRPEEFRAFFAYHDALMEKPGNLTIAEREMIVVATSNLNQCQYCVVAHGAILRIRAKDPLIADQVAVNYRKADITERQKAMLDFAVKVSMQAYAVGEEDFAALKAQGFDEDDIWDIAAISSFFGLSNRMANVTSMRPNAEFYNLGRQPR</sequence>
<dbReference type="PANTHER" id="PTHR35446:SF2">
    <property type="entry name" value="CARBOXYMUCONOLACTONE DECARBOXYLASE-LIKE DOMAIN-CONTAINING PROTEIN"/>
    <property type="match status" value="1"/>
</dbReference>
<dbReference type="Pfam" id="PF02627">
    <property type="entry name" value="CMD"/>
    <property type="match status" value="1"/>
</dbReference>
<gene>
    <name evidence="2" type="ORF">SAMN02745729_11227</name>
</gene>
<dbReference type="Gene3D" id="1.20.5.810">
    <property type="entry name" value="AhpD-like"/>
    <property type="match status" value="1"/>
</dbReference>
<evidence type="ECO:0000259" key="1">
    <source>
        <dbReference type="Pfam" id="PF02627"/>
    </source>
</evidence>
<keyword evidence="3" id="KW-1185">Reference proteome</keyword>
<dbReference type="InterPro" id="IPR029032">
    <property type="entry name" value="AhpD-like"/>
</dbReference>
<dbReference type="InterPro" id="IPR010195">
    <property type="entry name" value="Uncharacterised_peroxidase-rel"/>
</dbReference>
<dbReference type="InterPro" id="IPR003779">
    <property type="entry name" value="CMD-like"/>
</dbReference>
<dbReference type="RefSeq" id="WP_091827175.1">
    <property type="nucleotide sequence ID" value="NZ_FNRJ01000012.1"/>
</dbReference>
<dbReference type="InterPro" id="IPR004675">
    <property type="entry name" value="AhpD_core"/>
</dbReference>
<dbReference type="NCBIfam" id="TIGR01926">
    <property type="entry name" value="peroxid_rel"/>
    <property type="match status" value="1"/>
</dbReference>
<feature type="domain" description="Carboxymuconolactone decarboxylase-like" evidence="1">
    <location>
        <begin position="49"/>
        <end position="99"/>
    </location>
</feature>
<dbReference type="EMBL" id="FNRJ01000012">
    <property type="protein sequence ID" value="SEA98881.1"/>
    <property type="molecule type" value="Genomic_DNA"/>
</dbReference>
<dbReference type="AlphaFoldDB" id="A0A1H4FP13"/>
<reference evidence="3" key="1">
    <citation type="submission" date="2016-10" db="EMBL/GenBank/DDBJ databases">
        <authorList>
            <person name="Varghese N."/>
            <person name="Submissions S."/>
        </authorList>
    </citation>
    <scope>NUCLEOTIDE SEQUENCE [LARGE SCALE GENOMIC DNA]</scope>
    <source>
        <strain evidence="3">DSM 11526</strain>
    </source>
</reference>
<dbReference type="PANTHER" id="PTHR35446">
    <property type="entry name" value="SI:CH211-175M2.5"/>
    <property type="match status" value="1"/>
</dbReference>
<name>A0A1H4FP13_9GAMM</name>
<dbReference type="Gene3D" id="1.20.1290.10">
    <property type="entry name" value="AhpD-like"/>
    <property type="match status" value="1"/>
</dbReference>
<protein>
    <submittedName>
        <fullName evidence="2">4-carboxymuconolactone decarboxylase</fullName>
    </submittedName>
</protein>
<dbReference type="SUPFAM" id="SSF69118">
    <property type="entry name" value="AhpD-like"/>
    <property type="match status" value="1"/>
</dbReference>
<evidence type="ECO:0000313" key="2">
    <source>
        <dbReference type="EMBL" id="SEA98881.1"/>
    </source>
</evidence>
<dbReference type="OrthoDB" id="9808310at2"/>
<dbReference type="GO" id="GO:0051920">
    <property type="term" value="F:peroxiredoxin activity"/>
    <property type="evidence" value="ECO:0007669"/>
    <property type="project" value="InterPro"/>
</dbReference>
<dbReference type="NCBIfam" id="TIGR00778">
    <property type="entry name" value="ahpD_dom"/>
    <property type="match status" value="1"/>
</dbReference>
<evidence type="ECO:0000313" key="3">
    <source>
        <dbReference type="Proteomes" id="UP000242469"/>
    </source>
</evidence>